<dbReference type="GO" id="GO:0016787">
    <property type="term" value="F:hydrolase activity"/>
    <property type="evidence" value="ECO:0007669"/>
    <property type="project" value="UniProtKB-KW"/>
</dbReference>
<accession>A0A7V6DQ68</accession>
<dbReference type="SUPFAM" id="SSF54786">
    <property type="entry name" value="YcfA/nrd intein domain"/>
    <property type="match status" value="1"/>
</dbReference>
<protein>
    <submittedName>
        <fullName evidence="8">Type II toxin-antitoxin system HicA family toxin</fullName>
    </submittedName>
</protein>
<comment type="similarity">
    <text evidence="1">Belongs to the HicA mRNA interferase family.</text>
</comment>
<dbReference type="InterPro" id="IPR038570">
    <property type="entry name" value="HicA_sf"/>
</dbReference>
<evidence type="ECO:0000256" key="7">
    <source>
        <dbReference type="ARBA" id="ARBA00023016"/>
    </source>
</evidence>
<keyword evidence="4" id="KW-0255">Endonuclease</keyword>
<dbReference type="EMBL" id="DTGR01000150">
    <property type="protein sequence ID" value="HHS29904.1"/>
    <property type="molecule type" value="Genomic_DNA"/>
</dbReference>
<keyword evidence="7" id="KW-0346">Stress response</keyword>
<reference evidence="8" key="1">
    <citation type="journal article" date="2020" name="mSystems">
        <title>Genome- and Community-Level Interaction Insights into Carbon Utilization and Element Cycling Functions of Hydrothermarchaeota in Hydrothermal Sediment.</title>
        <authorList>
            <person name="Zhou Z."/>
            <person name="Liu Y."/>
            <person name="Xu W."/>
            <person name="Pan J."/>
            <person name="Luo Z.H."/>
            <person name="Li M."/>
        </authorList>
    </citation>
    <scope>NUCLEOTIDE SEQUENCE [LARGE SCALE GENOMIC DNA]</scope>
    <source>
        <strain evidence="8">SpSt-767</strain>
    </source>
</reference>
<dbReference type="Pfam" id="PF07927">
    <property type="entry name" value="HicA_toxin"/>
    <property type="match status" value="1"/>
</dbReference>
<organism evidence="8">
    <name type="scientific">Desulfobacca acetoxidans</name>
    <dbReference type="NCBI Taxonomy" id="60893"/>
    <lineage>
        <taxon>Bacteria</taxon>
        <taxon>Pseudomonadati</taxon>
        <taxon>Thermodesulfobacteriota</taxon>
        <taxon>Desulfobaccia</taxon>
        <taxon>Desulfobaccales</taxon>
        <taxon>Desulfobaccaceae</taxon>
        <taxon>Desulfobacca</taxon>
    </lineage>
</organism>
<comment type="caution">
    <text evidence="8">The sequence shown here is derived from an EMBL/GenBank/DDBJ whole genome shotgun (WGS) entry which is preliminary data.</text>
</comment>
<dbReference type="GO" id="GO:0004519">
    <property type="term" value="F:endonuclease activity"/>
    <property type="evidence" value="ECO:0007669"/>
    <property type="project" value="UniProtKB-KW"/>
</dbReference>
<proteinExistence type="inferred from homology"/>
<dbReference type="Gene3D" id="3.30.920.30">
    <property type="entry name" value="Hypothetical protein"/>
    <property type="match status" value="1"/>
</dbReference>
<evidence type="ECO:0000256" key="6">
    <source>
        <dbReference type="ARBA" id="ARBA00022884"/>
    </source>
</evidence>
<evidence type="ECO:0000256" key="2">
    <source>
        <dbReference type="ARBA" id="ARBA00022649"/>
    </source>
</evidence>
<dbReference type="GO" id="GO:0003729">
    <property type="term" value="F:mRNA binding"/>
    <property type="evidence" value="ECO:0007669"/>
    <property type="project" value="InterPro"/>
</dbReference>
<keyword evidence="2" id="KW-1277">Toxin-antitoxin system</keyword>
<keyword evidence="3" id="KW-0540">Nuclease</keyword>
<dbReference type="AlphaFoldDB" id="A0A7V6DQ68"/>
<evidence type="ECO:0000313" key="8">
    <source>
        <dbReference type="EMBL" id="HHS29904.1"/>
    </source>
</evidence>
<keyword evidence="6" id="KW-0694">RNA-binding</keyword>
<keyword evidence="5" id="KW-0378">Hydrolase</keyword>
<evidence type="ECO:0000256" key="3">
    <source>
        <dbReference type="ARBA" id="ARBA00022722"/>
    </source>
</evidence>
<gene>
    <name evidence="8" type="ORF">ENV52_09430</name>
</gene>
<sequence length="84" mass="9614">MSRKKLLQKLAQGHLQNVAFGEFVNLVEGFGFKLLRTSGSHHIFGHPEIPELVNLQEVGGQVKPYQIRQFLRLVEKYNINLEGK</sequence>
<name>A0A7V6DQ68_9BACT</name>
<evidence type="ECO:0000256" key="4">
    <source>
        <dbReference type="ARBA" id="ARBA00022759"/>
    </source>
</evidence>
<dbReference type="InterPro" id="IPR012933">
    <property type="entry name" value="HicA_mRNA_interferase"/>
</dbReference>
<evidence type="ECO:0000256" key="1">
    <source>
        <dbReference type="ARBA" id="ARBA00006620"/>
    </source>
</evidence>
<evidence type="ECO:0000256" key="5">
    <source>
        <dbReference type="ARBA" id="ARBA00022801"/>
    </source>
</evidence>